<organism evidence="1">
    <name type="scientific">Bradyrhizobium barranii subsp. barranii</name>
    <dbReference type="NCBI Taxonomy" id="2823807"/>
    <lineage>
        <taxon>Bacteria</taxon>
        <taxon>Pseudomonadati</taxon>
        <taxon>Pseudomonadota</taxon>
        <taxon>Alphaproteobacteria</taxon>
        <taxon>Hyphomicrobiales</taxon>
        <taxon>Nitrobacteraceae</taxon>
        <taxon>Bradyrhizobium</taxon>
        <taxon>Bradyrhizobium barranii</taxon>
    </lineage>
</organism>
<evidence type="ECO:0000313" key="2">
    <source>
        <dbReference type="EMBL" id="UGX89577.1"/>
    </source>
</evidence>
<geneLocation type="plasmid" evidence="2 3">
    <name>pBb323S2a</name>
</geneLocation>
<proteinExistence type="predicted"/>
<reference evidence="2 3" key="3">
    <citation type="journal article" date="2022" name="Int. J. Syst. Evol. Microbiol.">
        <title>Strains of Bradyrhizobium barranii sp. nov. associated with legumes native to Canada are symbionts of soybeans and belong to different subspecies (subsp. barranii subsp. nov. and subsp. apii subsp. nov.) and symbiovars (sv. glycinearum and sv. septentrionale).</title>
        <authorList>
            <person name="Bromfield E.S.P."/>
            <person name="Cloutier S."/>
            <person name="Wasai-Hara S."/>
            <person name="Minamisawa K."/>
        </authorList>
    </citation>
    <scope>NUCLEOTIDE SEQUENCE [LARGE SCALE GENOMIC DNA]</scope>
    <source>
        <strain evidence="3">323S2</strain>
        <plasmid evidence="2 3">pBb323S2a</plasmid>
    </source>
</reference>
<dbReference type="Proteomes" id="UP000564836">
    <property type="component" value="Plasmid pBb323S2a"/>
</dbReference>
<accession>A0A7Z0QNS0</accession>
<dbReference type="AlphaFoldDB" id="A0A7Z0QNS0"/>
<evidence type="ECO:0000313" key="1">
    <source>
        <dbReference type="EMBL" id="NYY96675.1"/>
    </source>
</evidence>
<dbReference type="GeneID" id="92958961"/>
<sequence>MPFATDFVDQLALPAGLHSFRQRASASGRRIAFSSPSIRFCAAMKALGVRHDEAGRGRHHQLLLRLAMTDQFNNSATNSLSASFKR</sequence>
<name>A0A7Z0QNS0_9BRAD</name>
<dbReference type="RefSeq" id="WP_018273870.1">
    <property type="nucleotide sequence ID" value="NZ_CP049700.1"/>
</dbReference>
<reference evidence="2 3" key="1">
    <citation type="journal article" date="2017" name="Syst. Appl. Microbiol.">
        <title>Soybeans inoculated with root zone soils of Canadian native legumes harbour diverse and novel Bradyrhizobium spp. that possess agricultural potential.</title>
        <authorList>
            <person name="Bromfield E.S.P."/>
            <person name="Cloutier S."/>
            <person name="Tambong J.T."/>
            <person name="Tran Thi T.V."/>
        </authorList>
    </citation>
    <scope>NUCLEOTIDE SEQUENCE [LARGE SCALE GENOMIC DNA]</scope>
    <source>
        <strain evidence="2 3">323S2</strain>
    </source>
</reference>
<reference evidence="1" key="2">
    <citation type="submission" date="2020-06" db="EMBL/GenBank/DDBJ databases">
        <title>Whole Genome Sequence of Bradyrhizobium sp. Strain 323S2.</title>
        <authorList>
            <person name="Bromfield E.S.P."/>
        </authorList>
    </citation>
    <scope>NUCLEOTIDE SEQUENCE [LARGE SCALE GENOMIC DNA]</scope>
    <source>
        <strain evidence="1">323S2</strain>
    </source>
</reference>
<dbReference type="EMBL" id="JACBFH010000004">
    <property type="protein sequence ID" value="NYY96675.1"/>
    <property type="molecule type" value="Genomic_DNA"/>
</dbReference>
<keyword evidence="2" id="KW-0614">Plasmid</keyword>
<evidence type="ECO:0000313" key="3">
    <source>
        <dbReference type="Proteomes" id="UP000564836"/>
    </source>
</evidence>
<protein>
    <submittedName>
        <fullName evidence="1">Uncharacterized protein</fullName>
    </submittedName>
</protein>
<dbReference type="EMBL" id="CP088278">
    <property type="protein sequence ID" value="UGX89577.1"/>
    <property type="molecule type" value="Genomic_DNA"/>
</dbReference>
<gene>
    <name evidence="2" type="ORF">G6321_00002155</name>
    <name evidence="1" type="ORF">G6321_53040</name>
</gene>